<dbReference type="RefSeq" id="WP_135074016.1">
    <property type="nucleotide sequence ID" value="NZ_CP038267.1"/>
</dbReference>
<dbReference type="InterPro" id="IPR016898">
    <property type="entry name" value="Polyphosphate_phosphotransfera"/>
</dbReference>
<dbReference type="GO" id="GO:0008976">
    <property type="term" value="F:polyphosphate kinase activity"/>
    <property type="evidence" value="ECO:0007669"/>
    <property type="project" value="InterPro"/>
</dbReference>
<organism evidence="5 6">
    <name type="scientific">Nocardioides euryhalodurans</name>
    <dbReference type="NCBI Taxonomy" id="2518370"/>
    <lineage>
        <taxon>Bacteria</taxon>
        <taxon>Bacillati</taxon>
        <taxon>Actinomycetota</taxon>
        <taxon>Actinomycetes</taxon>
        <taxon>Propionibacteriales</taxon>
        <taxon>Nocardioidaceae</taxon>
        <taxon>Nocardioides</taxon>
    </lineage>
</organism>
<evidence type="ECO:0000256" key="2">
    <source>
        <dbReference type="ARBA" id="ARBA00022777"/>
    </source>
</evidence>
<proteinExistence type="predicted"/>
<sequence>MSELRLPPGPVDLRGLPSDATPGFTGDKADGQEALAALGPELADLQERLFAEGTTGSHRRVLLLLQGMDTSGKGGVLRHTVGLIDPQGVRITSFKAPTEEERQHHFLWRIKRALPEPGIVGVFDRSHYEDVLIGRVRGLAEPRTIESRYGQINDFEAELARDGVVLVKCMLHVSADTQKERLAERLANPEKHWKFNPGDIDERALWPDYRAAYEAALERTNTEIAPWYVIPADRKWYRNLAVGWLLRDALHGMNPQWPRADFDVEAQQRRLEQEEPVS</sequence>
<protein>
    <submittedName>
        <fullName evidence="5">Polyphosphate kinase 2 family protein</fullName>
    </submittedName>
</protein>
<dbReference type="KEGG" id="noy:EXE57_03425"/>
<evidence type="ECO:0000259" key="4">
    <source>
        <dbReference type="Pfam" id="PF03976"/>
    </source>
</evidence>
<evidence type="ECO:0000256" key="1">
    <source>
        <dbReference type="ARBA" id="ARBA00022679"/>
    </source>
</evidence>
<dbReference type="InterPro" id="IPR027417">
    <property type="entry name" value="P-loop_NTPase"/>
</dbReference>
<dbReference type="Pfam" id="PF03976">
    <property type="entry name" value="PPK2"/>
    <property type="match status" value="1"/>
</dbReference>
<keyword evidence="6" id="KW-1185">Reference proteome</keyword>
<evidence type="ECO:0000313" key="5">
    <source>
        <dbReference type="EMBL" id="QBR91420.1"/>
    </source>
</evidence>
<dbReference type="OrthoDB" id="9775224at2"/>
<dbReference type="GO" id="GO:0006797">
    <property type="term" value="P:polyphosphate metabolic process"/>
    <property type="evidence" value="ECO:0007669"/>
    <property type="project" value="InterPro"/>
</dbReference>
<dbReference type="PANTHER" id="PTHR34383:SF3">
    <property type="entry name" value="POLYPHOSPHATE:AMP PHOSPHOTRANSFERASE"/>
    <property type="match status" value="1"/>
</dbReference>
<keyword evidence="2 5" id="KW-0418">Kinase</keyword>
<dbReference type="EMBL" id="CP038267">
    <property type="protein sequence ID" value="QBR91420.1"/>
    <property type="molecule type" value="Genomic_DNA"/>
</dbReference>
<dbReference type="InterPro" id="IPR022488">
    <property type="entry name" value="PPK2-related"/>
</dbReference>
<accession>A0A4P7GHN3</accession>
<evidence type="ECO:0000313" key="6">
    <source>
        <dbReference type="Proteomes" id="UP000294894"/>
    </source>
</evidence>
<feature type="region of interest" description="Disordered" evidence="3">
    <location>
        <begin position="1"/>
        <end position="27"/>
    </location>
</feature>
<evidence type="ECO:0000256" key="3">
    <source>
        <dbReference type="SAM" id="MobiDB-lite"/>
    </source>
</evidence>
<dbReference type="AlphaFoldDB" id="A0A4P7GHN3"/>
<reference evidence="5 6" key="1">
    <citation type="submission" date="2019-03" db="EMBL/GenBank/DDBJ databases">
        <title>Three New Species of Nocardioides, Nocardioides euryhalodurans sp. nov., Nocardioides seonyuensis sp. nov. and Nocardioides eburneoflavus sp. nov., Iolated from Soil.</title>
        <authorList>
            <person name="Roh S.G."/>
            <person name="Lee C."/>
            <person name="Kim M.-K."/>
            <person name="Kim S.B."/>
        </authorList>
    </citation>
    <scope>NUCLEOTIDE SEQUENCE [LARGE SCALE GENOMIC DNA]</scope>
    <source>
        <strain evidence="5 6">MMS17-SY117</strain>
    </source>
</reference>
<dbReference type="Gene3D" id="3.40.50.300">
    <property type="entry name" value="P-loop containing nucleotide triphosphate hydrolases"/>
    <property type="match status" value="1"/>
</dbReference>
<dbReference type="InterPro" id="IPR022300">
    <property type="entry name" value="PPK2-rel_1"/>
</dbReference>
<dbReference type="SUPFAM" id="SSF52540">
    <property type="entry name" value="P-loop containing nucleoside triphosphate hydrolases"/>
    <property type="match status" value="1"/>
</dbReference>
<dbReference type="NCBIfam" id="TIGR03709">
    <property type="entry name" value="PPK2_rel_1"/>
    <property type="match status" value="1"/>
</dbReference>
<name>A0A4P7GHN3_9ACTN</name>
<feature type="domain" description="Polyphosphate kinase-2-related" evidence="4">
    <location>
        <begin position="27"/>
        <end position="255"/>
    </location>
</feature>
<dbReference type="PANTHER" id="PTHR34383">
    <property type="entry name" value="POLYPHOSPHATE:AMP PHOSPHOTRANSFERASE-RELATED"/>
    <property type="match status" value="1"/>
</dbReference>
<gene>
    <name evidence="5" type="ORF">EXE57_03425</name>
</gene>
<dbReference type="Proteomes" id="UP000294894">
    <property type="component" value="Chromosome"/>
</dbReference>
<dbReference type="PIRSF" id="PIRSF028756">
    <property type="entry name" value="PPK2_prd"/>
    <property type="match status" value="1"/>
</dbReference>
<keyword evidence="1" id="KW-0808">Transferase</keyword>